<dbReference type="GO" id="GO:0006508">
    <property type="term" value="P:proteolysis"/>
    <property type="evidence" value="ECO:0007669"/>
    <property type="project" value="UniProtKB-KW"/>
</dbReference>
<keyword evidence="6" id="KW-1015">Disulfide bond</keyword>
<dbReference type="InterPro" id="IPR021109">
    <property type="entry name" value="Peptidase_aspartic_dom_sf"/>
</dbReference>
<feature type="active site" evidence="7">
    <location>
        <position position="378"/>
    </location>
</feature>
<dbReference type="InterPro" id="IPR001461">
    <property type="entry name" value="Aspartic_peptidase_A1"/>
</dbReference>
<dbReference type="InterPro" id="IPR032799">
    <property type="entry name" value="TAXi_C"/>
</dbReference>
<dbReference type="PANTHER" id="PTHR13683:SF750">
    <property type="entry name" value="ASPARTYL PROTEASE AED1"/>
    <property type="match status" value="1"/>
</dbReference>
<dbReference type="AlphaFoldDB" id="A0AAV2EI51"/>
<evidence type="ECO:0000256" key="1">
    <source>
        <dbReference type="ARBA" id="ARBA00007447"/>
    </source>
</evidence>
<dbReference type="SUPFAM" id="SSF50630">
    <property type="entry name" value="Acid proteases"/>
    <property type="match status" value="1"/>
</dbReference>
<evidence type="ECO:0000256" key="6">
    <source>
        <dbReference type="ARBA" id="ARBA00023157"/>
    </source>
</evidence>
<feature type="domain" description="Peptidase A1" evidence="9">
    <location>
        <begin position="156"/>
        <end position="495"/>
    </location>
</feature>
<dbReference type="PROSITE" id="PS51767">
    <property type="entry name" value="PEPTIDASE_A1"/>
    <property type="match status" value="1"/>
</dbReference>
<dbReference type="InterPro" id="IPR032861">
    <property type="entry name" value="TAXi_N"/>
</dbReference>
<dbReference type="CDD" id="cd05472">
    <property type="entry name" value="cnd41_like"/>
    <property type="match status" value="1"/>
</dbReference>
<evidence type="ECO:0000256" key="3">
    <source>
        <dbReference type="ARBA" id="ARBA00022729"/>
    </source>
</evidence>
<dbReference type="PRINTS" id="PR00792">
    <property type="entry name" value="PEPSIN"/>
</dbReference>
<dbReference type="GO" id="GO:0004190">
    <property type="term" value="F:aspartic-type endopeptidase activity"/>
    <property type="evidence" value="ECO:0007669"/>
    <property type="project" value="UniProtKB-KW"/>
</dbReference>
<keyword evidence="4" id="KW-0064">Aspartyl protease</keyword>
<keyword evidence="3 8" id="KW-0732">Signal</keyword>
<dbReference type="FunFam" id="2.40.70.10:FF:000013">
    <property type="entry name" value="Aspartyl protease AED1"/>
    <property type="match status" value="1"/>
</dbReference>
<feature type="chain" id="PRO_5043539286" description="Peptidase A1 domain-containing protein" evidence="8">
    <location>
        <begin position="28"/>
        <end position="500"/>
    </location>
</feature>
<evidence type="ECO:0000256" key="7">
    <source>
        <dbReference type="PIRSR" id="PIRSR601461-1"/>
    </source>
</evidence>
<comment type="similarity">
    <text evidence="1">Belongs to the peptidase A1 family.</text>
</comment>
<keyword evidence="2" id="KW-0645">Protease</keyword>
<keyword evidence="5" id="KW-0378">Hydrolase</keyword>
<dbReference type="EMBL" id="OZ034817">
    <property type="protein sequence ID" value="CAL1385210.1"/>
    <property type="molecule type" value="Genomic_DNA"/>
</dbReference>
<dbReference type="InterPro" id="IPR033121">
    <property type="entry name" value="PEPTIDASE_A1"/>
</dbReference>
<evidence type="ECO:0000256" key="4">
    <source>
        <dbReference type="ARBA" id="ARBA00022750"/>
    </source>
</evidence>
<keyword evidence="11" id="KW-1185">Reference proteome</keyword>
<dbReference type="Gene3D" id="2.40.70.10">
    <property type="entry name" value="Acid Proteases"/>
    <property type="match status" value="2"/>
</dbReference>
<dbReference type="InterPro" id="IPR033873">
    <property type="entry name" value="CND41-like"/>
</dbReference>
<evidence type="ECO:0000313" key="11">
    <source>
        <dbReference type="Proteomes" id="UP001497516"/>
    </source>
</evidence>
<dbReference type="FunFam" id="2.40.70.10:FF:000021">
    <property type="entry name" value="Aspartyl protease AED1"/>
    <property type="match status" value="1"/>
</dbReference>
<evidence type="ECO:0000256" key="5">
    <source>
        <dbReference type="ARBA" id="ARBA00022801"/>
    </source>
</evidence>
<dbReference type="Pfam" id="PF14543">
    <property type="entry name" value="TAXi_N"/>
    <property type="match status" value="1"/>
</dbReference>
<dbReference type="Proteomes" id="UP001497516">
    <property type="component" value="Chromosome 4"/>
</dbReference>
<sequence length="500" mass="53045">MTTTTTTTLFALFCFLPLLLLSKATNADTTNRNATRPRPPWRPPGIHFHTVQLPSLFPSNTCRPSPSPSISKDGLESKEAILRVLHLHGPCAQAQAQQQQHKPTADETLRQDESRVKTIQSRYRNAVAGADDVSVTKDSSIAIPAKDGATLGGANYFVTVGIGTPAQQQSLIFDTGSDLTWTQCQPCVRSCYKQQEKIFDPSSSASYRNVSCSSASCSALASATSIKPGCSSSTCVYGIQYGDSSYSVGFYGTEKITLTTSTGGVFNNFFFGCGQNNQGLFRGTAGLLGLGRDKVSFVSQTARKYRKRFSYCLPSTSSDIGFLTFGGASTTKSVKFTPLSASSAGTSFYGLDITAISVGGQKLPISATVFSTAGGIIDSGAVISRLPPAAYSALRSAFRQQMSSYPLGKPRSILDTCYDFSSYDVVSVPVISFFFAGGAEVEIGAVGILYGFSISQVCLAFKGNDDASDVAVFGNVQQRTMEVVYDGVRGRVGFAGGGCN</sequence>
<proteinExistence type="inferred from homology"/>
<organism evidence="10 11">
    <name type="scientific">Linum trigynum</name>
    <dbReference type="NCBI Taxonomy" id="586398"/>
    <lineage>
        <taxon>Eukaryota</taxon>
        <taxon>Viridiplantae</taxon>
        <taxon>Streptophyta</taxon>
        <taxon>Embryophyta</taxon>
        <taxon>Tracheophyta</taxon>
        <taxon>Spermatophyta</taxon>
        <taxon>Magnoliopsida</taxon>
        <taxon>eudicotyledons</taxon>
        <taxon>Gunneridae</taxon>
        <taxon>Pentapetalae</taxon>
        <taxon>rosids</taxon>
        <taxon>fabids</taxon>
        <taxon>Malpighiales</taxon>
        <taxon>Linaceae</taxon>
        <taxon>Linum</taxon>
    </lineage>
</organism>
<name>A0AAV2EI51_9ROSI</name>
<evidence type="ECO:0000256" key="8">
    <source>
        <dbReference type="SAM" id="SignalP"/>
    </source>
</evidence>
<reference evidence="10 11" key="1">
    <citation type="submission" date="2024-04" db="EMBL/GenBank/DDBJ databases">
        <authorList>
            <person name="Fracassetti M."/>
        </authorList>
    </citation>
    <scope>NUCLEOTIDE SEQUENCE [LARGE SCALE GENOMIC DNA]</scope>
</reference>
<evidence type="ECO:0000313" key="10">
    <source>
        <dbReference type="EMBL" id="CAL1385210.1"/>
    </source>
</evidence>
<feature type="signal peptide" evidence="8">
    <location>
        <begin position="1"/>
        <end position="27"/>
    </location>
</feature>
<dbReference type="PANTHER" id="PTHR13683">
    <property type="entry name" value="ASPARTYL PROTEASES"/>
    <property type="match status" value="1"/>
</dbReference>
<dbReference type="Pfam" id="PF14541">
    <property type="entry name" value="TAXi_C"/>
    <property type="match status" value="1"/>
</dbReference>
<gene>
    <name evidence="10" type="ORF">LTRI10_LOCUS26365</name>
</gene>
<protein>
    <recommendedName>
        <fullName evidence="9">Peptidase A1 domain-containing protein</fullName>
    </recommendedName>
</protein>
<evidence type="ECO:0000259" key="9">
    <source>
        <dbReference type="PROSITE" id="PS51767"/>
    </source>
</evidence>
<evidence type="ECO:0000256" key="2">
    <source>
        <dbReference type="ARBA" id="ARBA00022670"/>
    </source>
</evidence>
<feature type="active site" evidence="7">
    <location>
        <position position="174"/>
    </location>
</feature>
<accession>A0AAV2EI51</accession>